<feature type="transmembrane region" description="Helical" evidence="5">
    <location>
        <begin position="213"/>
        <end position="236"/>
    </location>
</feature>
<evidence type="ECO:0000256" key="1">
    <source>
        <dbReference type="ARBA" id="ARBA00004141"/>
    </source>
</evidence>
<evidence type="ECO:0000256" key="4">
    <source>
        <dbReference type="ARBA" id="ARBA00023136"/>
    </source>
</evidence>
<dbReference type="PANTHER" id="PTHR12308:SF73">
    <property type="entry name" value="ANOCTAMIN"/>
    <property type="match status" value="1"/>
</dbReference>
<keyword evidence="9" id="KW-1185">Reference proteome</keyword>
<feature type="transmembrane region" description="Helical" evidence="5">
    <location>
        <begin position="483"/>
        <end position="506"/>
    </location>
</feature>
<organism evidence="8 9">
    <name type="scientific">Tortispora caseinolytica NRRL Y-17796</name>
    <dbReference type="NCBI Taxonomy" id="767744"/>
    <lineage>
        <taxon>Eukaryota</taxon>
        <taxon>Fungi</taxon>
        <taxon>Dikarya</taxon>
        <taxon>Ascomycota</taxon>
        <taxon>Saccharomycotina</taxon>
        <taxon>Trigonopsidomycetes</taxon>
        <taxon>Trigonopsidales</taxon>
        <taxon>Trigonopsidaceae</taxon>
        <taxon>Tortispora</taxon>
    </lineage>
</organism>
<dbReference type="PANTHER" id="PTHR12308">
    <property type="entry name" value="ANOCTAMIN"/>
    <property type="match status" value="1"/>
</dbReference>
<feature type="domain" description="Anoctamin alpha-beta plait" evidence="7">
    <location>
        <begin position="3"/>
        <end position="68"/>
    </location>
</feature>
<keyword evidence="2 5" id="KW-0812">Transmembrane</keyword>
<dbReference type="Pfam" id="PF20877">
    <property type="entry name" value="Anoctamin_N"/>
    <property type="match status" value="1"/>
</dbReference>
<dbReference type="GO" id="GO:0016020">
    <property type="term" value="C:membrane"/>
    <property type="evidence" value="ECO:0007669"/>
    <property type="project" value="UniProtKB-SubCell"/>
</dbReference>
<comment type="subcellular location">
    <subcellularLocation>
        <location evidence="1">Membrane</location>
        <topology evidence="1">Multi-pass membrane protein</topology>
    </subcellularLocation>
</comment>
<feature type="transmembrane region" description="Helical" evidence="5">
    <location>
        <begin position="526"/>
        <end position="544"/>
    </location>
</feature>
<evidence type="ECO:0000313" key="9">
    <source>
        <dbReference type="Proteomes" id="UP000095023"/>
    </source>
</evidence>
<dbReference type="InterPro" id="IPR007632">
    <property type="entry name" value="Anoctamin"/>
</dbReference>
<dbReference type="AlphaFoldDB" id="A0A1E4TJS8"/>
<dbReference type="GO" id="GO:0032541">
    <property type="term" value="C:cortical endoplasmic reticulum"/>
    <property type="evidence" value="ECO:0007669"/>
    <property type="project" value="TreeGrafter"/>
</dbReference>
<feature type="domain" description="Anoctamin transmembrane" evidence="6">
    <location>
        <begin position="101"/>
        <end position="548"/>
    </location>
</feature>
<keyword evidence="3 5" id="KW-1133">Transmembrane helix</keyword>
<sequence length="613" mass="70366">MPANVINRKYVESRVRNWCFGLDKSDLLDLSSEMTLSDKISIGYNILTAPLAEGGCGITPNYGRWKFVTSVYAPQNEKFNKDFLERWSKKYFVSDSDLESIKSNFGAEVALYFHFLQTYLKWGLFLSAVGILTYFYGTQYSAIYAIITIAWAISFIEYWRQKQTRLAVEWGTLGISNAEGLRAEFKGSSQVKNPITGKLQPYYPTWKRALIQIGMFSLSLAAGCVLIFLQTCIYSIEIYFRQVYTGPFQPILVFIPTILLAVVVAIFTAAYKFFVSVSLRIENYANRSDYEFFYIEKVFVLDFLVSYGGLLWTAYLYLPFGNMVDNNLDKIVLHLSRYSEKSKEYTCSKFVLDDGRLADQFFYFMVTAQIINLAVETLLPIALRYVKLFVRTKILKIKFEPNDDPKEHQFLRQLRAASEKPPYTPPDDYREMVIQFGHLVMFGTIWPLAPVAVTINNWFEMRGDAVKMCIDCQKPIPRKADSIGAWLLHLEFLTWLGSIVSASLVAMYSPSDSPYYWPVHRSPKRILLVVLVAEHLYLLIRMFIRHIYGSGDLGALAHDRALYATRSSIVSESVNLDRQFPDTTSRSDVLAINRAQYKHGISLMNNISDKKNV</sequence>
<dbReference type="EMBL" id="KV453841">
    <property type="protein sequence ID" value="ODV92034.1"/>
    <property type="molecule type" value="Genomic_DNA"/>
</dbReference>
<dbReference type="OrthoDB" id="296386at2759"/>
<evidence type="ECO:0000256" key="3">
    <source>
        <dbReference type="ARBA" id="ARBA00022989"/>
    </source>
</evidence>
<feature type="transmembrane region" description="Helical" evidence="5">
    <location>
        <begin position="292"/>
        <end position="318"/>
    </location>
</feature>
<evidence type="ECO:0000256" key="5">
    <source>
        <dbReference type="SAM" id="Phobius"/>
    </source>
</evidence>
<dbReference type="Proteomes" id="UP000095023">
    <property type="component" value="Unassembled WGS sequence"/>
</dbReference>
<feature type="transmembrane region" description="Helical" evidence="5">
    <location>
        <begin position="142"/>
        <end position="159"/>
    </location>
</feature>
<evidence type="ECO:0000259" key="7">
    <source>
        <dbReference type="Pfam" id="PF20877"/>
    </source>
</evidence>
<keyword evidence="4 5" id="KW-0472">Membrane</keyword>
<feature type="transmembrane region" description="Helical" evidence="5">
    <location>
        <begin position="119"/>
        <end position="136"/>
    </location>
</feature>
<dbReference type="InterPro" id="IPR049452">
    <property type="entry name" value="Anoctamin_TM"/>
</dbReference>
<proteinExistence type="predicted"/>
<dbReference type="InterPro" id="IPR049456">
    <property type="entry name" value="Anoctamin_N_fung"/>
</dbReference>
<protein>
    <recommendedName>
        <fullName evidence="10">Anoctamin dimerisation domain-containing protein</fullName>
    </recommendedName>
</protein>
<gene>
    <name evidence="8" type="ORF">CANCADRAFT_20971</name>
</gene>
<name>A0A1E4TJS8_9ASCO</name>
<feature type="transmembrane region" description="Helical" evidence="5">
    <location>
        <begin position="361"/>
        <end position="386"/>
    </location>
</feature>
<accession>A0A1E4TJS8</accession>
<dbReference type="Pfam" id="PF04547">
    <property type="entry name" value="Anoctamin"/>
    <property type="match status" value="1"/>
</dbReference>
<evidence type="ECO:0000313" key="8">
    <source>
        <dbReference type="EMBL" id="ODV92034.1"/>
    </source>
</evidence>
<feature type="transmembrane region" description="Helical" evidence="5">
    <location>
        <begin position="248"/>
        <end position="271"/>
    </location>
</feature>
<dbReference type="GO" id="GO:0005254">
    <property type="term" value="F:chloride channel activity"/>
    <property type="evidence" value="ECO:0007669"/>
    <property type="project" value="TreeGrafter"/>
</dbReference>
<reference evidence="9" key="1">
    <citation type="submission" date="2016-02" db="EMBL/GenBank/DDBJ databases">
        <title>Comparative genomics of biotechnologically important yeasts.</title>
        <authorList>
            <consortium name="DOE Joint Genome Institute"/>
            <person name="Riley R."/>
            <person name="Haridas S."/>
            <person name="Wolfe K.H."/>
            <person name="Lopes M.R."/>
            <person name="Hittinger C.T."/>
            <person name="Goker M."/>
            <person name="Salamov A."/>
            <person name="Wisecaver J."/>
            <person name="Long T.M."/>
            <person name="Aerts A.L."/>
            <person name="Barry K."/>
            <person name="Choi C."/>
            <person name="Clum A."/>
            <person name="Coughlan A.Y."/>
            <person name="Deshpande S."/>
            <person name="Douglass A.P."/>
            <person name="Hanson S.J."/>
            <person name="Klenk H.-P."/>
            <person name="Labutti K."/>
            <person name="Lapidus A."/>
            <person name="Lindquist E."/>
            <person name="Lipzen A."/>
            <person name="Meier-Kolthoff J.P."/>
            <person name="Ohm R.A."/>
            <person name="Otillar R.P."/>
            <person name="Pangilinan J."/>
            <person name="Peng Y."/>
            <person name="Rokas A."/>
            <person name="Rosa C.A."/>
            <person name="Scheuner C."/>
            <person name="Sibirny A.A."/>
            <person name="Slot J.C."/>
            <person name="Stielow J.B."/>
            <person name="Sun H."/>
            <person name="Kurtzman C.P."/>
            <person name="Blackwell M."/>
            <person name="Jeffries T.W."/>
            <person name="Grigoriev I.V."/>
        </authorList>
    </citation>
    <scope>NUCLEOTIDE SEQUENCE [LARGE SCALE GENOMIC DNA]</scope>
    <source>
        <strain evidence="9">NRRL Y-17796</strain>
    </source>
</reference>
<evidence type="ECO:0000256" key="2">
    <source>
        <dbReference type="ARBA" id="ARBA00022692"/>
    </source>
</evidence>
<evidence type="ECO:0008006" key="10">
    <source>
        <dbReference type="Google" id="ProtNLM"/>
    </source>
</evidence>
<evidence type="ECO:0000259" key="6">
    <source>
        <dbReference type="Pfam" id="PF04547"/>
    </source>
</evidence>